<evidence type="ECO:0000256" key="1">
    <source>
        <dbReference type="SAM" id="MobiDB-lite"/>
    </source>
</evidence>
<feature type="region of interest" description="Disordered" evidence="1">
    <location>
        <begin position="1"/>
        <end position="66"/>
    </location>
</feature>
<protein>
    <submittedName>
        <fullName evidence="2">Uncharacterized protein</fullName>
    </submittedName>
</protein>
<sequence>SGGRSPPAPIAPARSVRRGDLPPDAVLEGPARVVRPEDLPPDAVLEGPAPGGRASDRSLFRDFFNN</sequence>
<dbReference type="AlphaFoldDB" id="A0A175R7F0"/>
<comment type="caution">
    <text evidence="2">The sequence shown here is derived from an EMBL/GenBank/DDBJ whole genome shotgun (WGS) entry which is preliminary data.</text>
</comment>
<name>A0A175R7F0_9HYPH</name>
<accession>A0A175R7F0</accession>
<organism evidence="2 3">
    <name type="scientific">Aureimonas ureilytica</name>
    <dbReference type="NCBI Taxonomy" id="401562"/>
    <lineage>
        <taxon>Bacteria</taxon>
        <taxon>Pseudomonadati</taxon>
        <taxon>Pseudomonadota</taxon>
        <taxon>Alphaproteobacteria</taxon>
        <taxon>Hyphomicrobiales</taxon>
        <taxon>Aurantimonadaceae</taxon>
        <taxon>Aureimonas</taxon>
    </lineage>
</organism>
<dbReference type="EMBL" id="LDPZ01000037">
    <property type="protein sequence ID" value="KTQ90078.1"/>
    <property type="molecule type" value="Genomic_DNA"/>
</dbReference>
<dbReference type="RefSeq" id="WP_206614942.1">
    <property type="nucleotide sequence ID" value="NZ_LDPZ01000037.1"/>
</dbReference>
<evidence type="ECO:0000313" key="2">
    <source>
        <dbReference type="EMBL" id="KTQ90078.1"/>
    </source>
</evidence>
<feature type="non-terminal residue" evidence="2">
    <location>
        <position position="1"/>
    </location>
</feature>
<gene>
    <name evidence="2" type="ORF">NS226_16280</name>
</gene>
<feature type="compositionally biased region" description="Pro residues" evidence="1">
    <location>
        <begin position="1"/>
        <end position="10"/>
    </location>
</feature>
<dbReference type="PATRIC" id="fig|401562.3.peg.2977"/>
<dbReference type="Proteomes" id="UP000078272">
    <property type="component" value="Unassembled WGS sequence"/>
</dbReference>
<proteinExistence type="predicted"/>
<reference evidence="2 3" key="1">
    <citation type="journal article" date="2016" name="Front. Microbiol.">
        <title>Genomic Resource of Rice Seed Associated Bacteria.</title>
        <authorList>
            <person name="Midha S."/>
            <person name="Bansal K."/>
            <person name="Sharma S."/>
            <person name="Kumar N."/>
            <person name="Patil P.P."/>
            <person name="Chaudhry V."/>
            <person name="Patil P.B."/>
        </authorList>
    </citation>
    <scope>NUCLEOTIDE SEQUENCE [LARGE SCALE GENOMIC DNA]</scope>
    <source>
        <strain evidence="2 3">NS226</strain>
    </source>
</reference>
<evidence type="ECO:0000313" key="3">
    <source>
        <dbReference type="Proteomes" id="UP000078272"/>
    </source>
</evidence>
<dbReference type="STRING" id="401562.NS365_15060"/>